<keyword evidence="2" id="KW-1185">Reference proteome</keyword>
<evidence type="ECO:0000313" key="1">
    <source>
        <dbReference type="EMBL" id="MBD1224805.1"/>
    </source>
</evidence>
<comment type="caution">
    <text evidence="1">The sequence shown here is derived from an EMBL/GenBank/DDBJ whole genome shotgun (WGS) entry which is preliminary data.</text>
</comment>
<dbReference type="RefSeq" id="WP_189779456.1">
    <property type="nucleotide sequence ID" value="NZ_JACWEZ010000027.1"/>
</dbReference>
<accession>A0ABR7VSH7</accession>
<dbReference type="Proteomes" id="UP000621631">
    <property type="component" value="Unassembled WGS sequence"/>
</dbReference>
<protein>
    <submittedName>
        <fullName evidence="1">Uncharacterized protein</fullName>
    </submittedName>
</protein>
<sequence>MSKGITDKYSREISKITNKLNALEQGRFYDPPRNNSKMDGYLAHNLQEVRKMFNELLIKIDTEAPSINDQLKETFKEK</sequence>
<gene>
    <name evidence="1" type="ORF">IC602_19505</name>
</gene>
<dbReference type="EMBL" id="JACWEZ010000027">
    <property type="protein sequence ID" value="MBD1224805.1"/>
    <property type="molecule type" value="Genomic_DNA"/>
</dbReference>
<organism evidence="1 2">
    <name type="scientific">Virgibacillus halodenitrificans</name>
    <name type="common">Bacillus halodenitrificans</name>
    <dbReference type="NCBI Taxonomy" id="1482"/>
    <lineage>
        <taxon>Bacteria</taxon>
        <taxon>Bacillati</taxon>
        <taxon>Bacillota</taxon>
        <taxon>Bacilli</taxon>
        <taxon>Bacillales</taxon>
        <taxon>Bacillaceae</taxon>
        <taxon>Virgibacillus</taxon>
    </lineage>
</organism>
<proteinExistence type="predicted"/>
<name>A0ABR7VSH7_VIRHA</name>
<reference evidence="1 2" key="1">
    <citation type="submission" date="2020-09" db="EMBL/GenBank/DDBJ databases">
        <title>Draft Genome Sequences of Oil-Oxidizing Bacteria Halomonas titanicae, Marinobacter lutaoensis, and Virgibacillus halodenitrificans Isolated from Highly Saline Environments.</title>
        <authorList>
            <person name="Grouzdev D.S."/>
            <person name="Sokolova D.S."/>
            <person name="Semenova E.M."/>
            <person name="Borzenkov I.A."/>
            <person name="Bidzhieva S.K."/>
            <person name="Poltaraus A.B."/>
            <person name="Nazina T.N."/>
        </authorList>
    </citation>
    <scope>NUCLEOTIDE SEQUENCE [LARGE SCALE GENOMIC DNA]</scope>
    <source>
        <strain evidence="1 2">VKM B-3472D</strain>
    </source>
</reference>
<evidence type="ECO:0000313" key="2">
    <source>
        <dbReference type="Proteomes" id="UP000621631"/>
    </source>
</evidence>